<reference evidence="1" key="1">
    <citation type="journal article" date="2023" name="Science">
        <title>Genome structures resolve the early diversification of teleost fishes.</title>
        <authorList>
            <person name="Parey E."/>
            <person name="Louis A."/>
            <person name="Montfort J."/>
            <person name="Bouchez O."/>
            <person name="Roques C."/>
            <person name="Iampietro C."/>
            <person name="Lluch J."/>
            <person name="Castinel A."/>
            <person name="Donnadieu C."/>
            <person name="Desvignes T."/>
            <person name="Floi Bucao C."/>
            <person name="Jouanno E."/>
            <person name="Wen M."/>
            <person name="Mejri S."/>
            <person name="Dirks R."/>
            <person name="Jansen H."/>
            <person name="Henkel C."/>
            <person name="Chen W.J."/>
            <person name="Zahm M."/>
            <person name="Cabau C."/>
            <person name="Klopp C."/>
            <person name="Thompson A.W."/>
            <person name="Robinson-Rechavi M."/>
            <person name="Braasch I."/>
            <person name="Lecointre G."/>
            <person name="Bobe J."/>
            <person name="Postlethwait J.H."/>
            <person name="Berthelot C."/>
            <person name="Roest Crollius H."/>
            <person name="Guiguen Y."/>
        </authorList>
    </citation>
    <scope>NUCLEOTIDE SEQUENCE</scope>
    <source>
        <strain evidence="1">NC1722</strain>
    </source>
</reference>
<evidence type="ECO:0000313" key="1">
    <source>
        <dbReference type="EMBL" id="KAJ8407442.1"/>
    </source>
</evidence>
<dbReference type="AlphaFoldDB" id="A0AAD7WSB4"/>
<dbReference type="EMBL" id="JAINUG010000038">
    <property type="protein sequence ID" value="KAJ8407442.1"/>
    <property type="molecule type" value="Genomic_DNA"/>
</dbReference>
<evidence type="ECO:0000313" key="2">
    <source>
        <dbReference type="Proteomes" id="UP001221898"/>
    </source>
</evidence>
<proteinExistence type="predicted"/>
<dbReference type="Proteomes" id="UP001221898">
    <property type="component" value="Unassembled WGS sequence"/>
</dbReference>
<protein>
    <submittedName>
        <fullName evidence="1">Uncharacterized protein</fullName>
    </submittedName>
</protein>
<comment type="caution">
    <text evidence="1">The sequence shown here is derived from an EMBL/GenBank/DDBJ whole genome shotgun (WGS) entry which is preliminary data.</text>
</comment>
<gene>
    <name evidence="1" type="ORF">AAFF_G00272990</name>
</gene>
<organism evidence="1 2">
    <name type="scientific">Aldrovandia affinis</name>
    <dbReference type="NCBI Taxonomy" id="143900"/>
    <lineage>
        <taxon>Eukaryota</taxon>
        <taxon>Metazoa</taxon>
        <taxon>Chordata</taxon>
        <taxon>Craniata</taxon>
        <taxon>Vertebrata</taxon>
        <taxon>Euteleostomi</taxon>
        <taxon>Actinopterygii</taxon>
        <taxon>Neopterygii</taxon>
        <taxon>Teleostei</taxon>
        <taxon>Notacanthiformes</taxon>
        <taxon>Halosauridae</taxon>
        <taxon>Aldrovandia</taxon>
    </lineage>
</organism>
<sequence>MVQQYPVCALISFYILLSYSR</sequence>
<keyword evidence="2" id="KW-1185">Reference proteome</keyword>
<accession>A0AAD7WSB4</accession>
<name>A0AAD7WSB4_9TELE</name>